<feature type="transmembrane region" description="Helical" evidence="7">
    <location>
        <begin position="138"/>
        <end position="156"/>
    </location>
</feature>
<gene>
    <name evidence="7" type="primary">lgt</name>
    <name evidence="8" type="ORF">CQA54_03500</name>
</gene>
<comment type="function">
    <text evidence="7">Catalyzes the transfer of the diacylglyceryl group from phosphatidylglycerol to the sulfhydryl group of the N-terminal cysteine of a prolipoprotein, the first step in the formation of mature lipoproteins.</text>
</comment>
<comment type="catalytic activity">
    <reaction evidence="7">
        <text>L-cysteinyl-[prolipoprotein] + a 1,2-diacyl-sn-glycero-3-phospho-(1'-sn-glycerol) = an S-1,2-diacyl-sn-glyceryl-L-cysteinyl-[prolipoprotein] + sn-glycerol 1-phosphate + H(+)</text>
        <dbReference type="Rhea" id="RHEA:56712"/>
        <dbReference type="Rhea" id="RHEA-COMP:14679"/>
        <dbReference type="Rhea" id="RHEA-COMP:14680"/>
        <dbReference type="ChEBI" id="CHEBI:15378"/>
        <dbReference type="ChEBI" id="CHEBI:29950"/>
        <dbReference type="ChEBI" id="CHEBI:57685"/>
        <dbReference type="ChEBI" id="CHEBI:64716"/>
        <dbReference type="ChEBI" id="CHEBI:140658"/>
        <dbReference type="EC" id="2.5.1.145"/>
    </reaction>
</comment>
<dbReference type="UniPathway" id="UPA00664"/>
<keyword evidence="3 7" id="KW-0808">Transferase</keyword>
<dbReference type="RefSeq" id="WP_115570798.1">
    <property type="nucleotide sequence ID" value="NZ_NXLT01000002.1"/>
</dbReference>
<accession>A0A3D8ISV3</accession>
<keyword evidence="5 7" id="KW-1133">Transmembrane helix</keyword>
<comment type="caution">
    <text evidence="8">The sequence shown here is derived from an EMBL/GenBank/DDBJ whole genome shotgun (WGS) entry which is preliminary data.</text>
</comment>
<dbReference type="EC" id="2.5.1.145" evidence="7"/>
<proteinExistence type="inferred from homology"/>
<feature type="transmembrane region" description="Helical" evidence="7">
    <location>
        <begin position="65"/>
        <end position="86"/>
    </location>
</feature>
<dbReference type="PROSITE" id="PS01311">
    <property type="entry name" value="LGT"/>
    <property type="match status" value="1"/>
</dbReference>
<dbReference type="InterPro" id="IPR001640">
    <property type="entry name" value="Lgt"/>
</dbReference>
<feature type="transmembrane region" description="Helical" evidence="7">
    <location>
        <begin position="114"/>
        <end position="133"/>
    </location>
</feature>
<dbReference type="Proteomes" id="UP000256514">
    <property type="component" value="Unassembled WGS sequence"/>
</dbReference>
<dbReference type="Pfam" id="PF01790">
    <property type="entry name" value="LGT"/>
    <property type="match status" value="1"/>
</dbReference>
<comment type="pathway">
    <text evidence="7">Protein modification; lipoprotein biosynthesis (diacylglyceryl transfer).</text>
</comment>
<dbReference type="PANTHER" id="PTHR30589:SF0">
    <property type="entry name" value="PHOSPHATIDYLGLYCEROL--PROLIPOPROTEIN DIACYLGLYCERYL TRANSFERASE"/>
    <property type="match status" value="1"/>
</dbReference>
<evidence type="ECO:0000313" key="9">
    <source>
        <dbReference type="Proteomes" id="UP000256514"/>
    </source>
</evidence>
<comment type="subcellular location">
    <subcellularLocation>
        <location evidence="7">Cell membrane</location>
        <topology evidence="7">Multi-pass membrane protein</topology>
    </subcellularLocation>
</comment>
<dbReference type="AlphaFoldDB" id="A0A3D8ISV3"/>
<keyword evidence="2 7" id="KW-1003">Cell membrane</keyword>
<dbReference type="NCBIfam" id="TIGR00544">
    <property type="entry name" value="lgt"/>
    <property type="match status" value="1"/>
</dbReference>
<protein>
    <recommendedName>
        <fullName evidence="7">Phosphatidylglycerol--prolipoprotein diacylglyceryl transferase</fullName>
        <ecNumber evidence="7">2.5.1.145</ecNumber>
    </recommendedName>
</protein>
<keyword evidence="4 7" id="KW-0812">Transmembrane</keyword>
<dbReference type="GO" id="GO:0042158">
    <property type="term" value="P:lipoprotein biosynthetic process"/>
    <property type="evidence" value="ECO:0007669"/>
    <property type="project" value="UniProtKB-UniRule"/>
</dbReference>
<dbReference type="GO" id="GO:0008961">
    <property type="term" value="F:phosphatidylglycerol-prolipoprotein diacylglyceryl transferase activity"/>
    <property type="evidence" value="ECO:0007669"/>
    <property type="project" value="UniProtKB-UniRule"/>
</dbReference>
<feature type="binding site" evidence="7">
    <location>
        <position position="157"/>
    </location>
    <ligand>
        <name>a 1,2-diacyl-sn-glycero-3-phospho-(1'-sn-glycerol)</name>
        <dbReference type="ChEBI" id="CHEBI:64716"/>
    </ligand>
</feature>
<evidence type="ECO:0000256" key="5">
    <source>
        <dbReference type="ARBA" id="ARBA00022989"/>
    </source>
</evidence>
<keyword evidence="8" id="KW-0449">Lipoprotein</keyword>
<feature type="transmembrane region" description="Helical" evidence="7">
    <location>
        <begin position="255"/>
        <end position="276"/>
    </location>
</feature>
<feature type="transmembrane region" description="Helical" evidence="7">
    <location>
        <begin position="219"/>
        <end position="235"/>
    </location>
</feature>
<keyword evidence="9" id="KW-1185">Reference proteome</keyword>
<name>A0A3D8ISV3_9HELI</name>
<evidence type="ECO:0000256" key="6">
    <source>
        <dbReference type="ARBA" id="ARBA00023136"/>
    </source>
</evidence>
<evidence type="ECO:0000256" key="7">
    <source>
        <dbReference type="HAMAP-Rule" id="MF_01147"/>
    </source>
</evidence>
<evidence type="ECO:0000256" key="4">
    <source>
        <dbReference type="ARBA" id="ARBA00022692"/>
    </source>
</evidence>
<evidence type="ECO:0000256" key="2">
    <source>
        <dbReference type="ARBA" id="ARBA00022475"/>
    </source>
</evidence>
<dbReference type="OrthoDB" id="871140at2"/>
<reference evidence="8 9" key="1">
    <citation type="submission" date="2018-04" db="EMBL/GenBank/DDBJ databases">
        <title>Novel Campyloabacter and Helicobacter Species and Strains.</title>
        <authorList>
            <person name="Mannion A.J."/>
            <person name="Shen Z."/>
            <person name="Fox J.G."/>
        </authorList>
    </citation>
    <scope>NUCLEOTIDE SEQUENCE [LARGE SCALE GENOMIC DNA]</scope>
    <source>
        <strain evidence="8 9">MIT 12-6600</strain>
    </source>
</reference>
<sequence length="290" mass="33221">MREWSAWNLFYTYFDPIAFEIFGFKVHWYGLCYVGALLLALFIASFLLKRFKKRFNIESKYLESYFLWAELGVILGARIGYLFIYGDSMYYLMHPWQIFNPFNAQGEFVGISGFSYHGGVIGFLLATILFCVIKQQPILRYLDLATFSIPLAYVLGRIGNFLNHELFGRVIDSDSALAFLGVLVNGELRYPSQLFEAFLEGIVVFVLMAVAFRFCKKDGYLSVVYGLGYALARFVCEFFREADSQMGYYGSLGLSMGQILSIIMFVGAGILFFVIYTQTSPNPRRKQCKK</sequence>
<evidence type="ECO:0000313" key="8">
    <source>
        <dbReference type="EMBL" id="RDU67995.1"/>
    </source>
</evidence>
<keyword evidence="6 7" id="KW-0472">Membrane</keyword>
<feature type="transmembrane region" description="Helical" evidence="7">
    <location>
        <begin position="194"/>
        <end position="212"/>
    </location>
</feature>
<feature type="transmembrane region" description="Helical" evidence="7">
    <location>
        <begin position="26"/>
        <end position="44"/>
    </location>
</feature>
<dbReference type="EMBL" id="NXLT01000002">
    <property type="protein sequence ID" value="RDU67995.1"/>
    <property type="molecule type" value="Genomic_DNA"/>
</dbReference>
<dbReference type="GO" id="GO:0005886">
    <property type="term" value="C:plasma membrane"/>
    <property type="evidence" value="ECO:0007669"/>
    <property type="project" value="UniProtKB-SubCell"/>
</dbReference>
<dbReference type="PANTHER" id="PTHR30589">
    <property type="entry name" value="PROLIPOPROTEIN DIACYLGLYCERYL TRANSFERASE"/>
    <property type="match status" value="1"/>
</dbReference>
<comment type="similarity">
    <text evidence="1 7">Belongs to the Lgt family.</text>
</comment>
<evidence type="ECO:0000256" key="3">
    <source>
        <dbReference type="ARBA" id="ARBA00022679"/>
    </source>
</evidence>
<dbReference type="HAMAP" id="MF_01147">
    <property type="entry name" value="Lgt"/>
    <property type="match status" value="1"/>
</dbReference>
<organism evidence="8 9">
    <name type="scientific">Helicobacter equorum</name>
    <dbReference type="NCBI Taxonomy" id="361872"/>
    <lineage>
        <taxon>Bacteria</taxon>
        <taxon>Pseudomonadati</taxon>
        <taxon>Campylobacterota</taxon>
        <taxon>Epsilonproteobacteria</taxon>
        <taxon>Campylobacterales</taxon>
        <taxon>Helicobacteraceae</taxon>
        <taxon>Helicobacter</taxon>
    </lineage>
</organism>
<evidence type="ECO:0000256" key="1">
    <source>
        <dbReference type="ARBA" id="ARBA00007150"/>
    </source>
</evidence>